<dbReference type="EMBL" id="LR862144">
    <property type="protein sequence ID" value="CAD1825002.1"/>
    <property type="molecule type" value="Genomic_DNA"/>
</dbReference>
<dbReference type="InterPro" id="IPR036163">
    <property type="entry name" value="HMA_dom_sf"/>
</dbReference>
<dbReference type="PANTHER" id="PTHR22814">
    <property type="entry name" value="COPPER TRANSPORT PROTEIN ATOX1-RELATED"/>
    <property type="match status" value="1"/>
</dbReference>
<organism evidence="3">
    <name type="scientific">Ananas comosus var. bracteatus</name>
    <name type="common">red pineapple</name>
    <dbReference type="NCBI Taxonomy" id="296719"/>
    <lineage>
        <taxon>Eukaryota</taxon>
        <taxon>Viridiplantae</taxon>
        <taxon>Streptophyta</taxon>
        <taxon>Embryophyta</taxon>
        <taxon>Tracheophyta</taxon>
        <taxon>Spermatophyta</taxon>
        <taxon>Magnoliopsida</taxon>
        <taxon>Liliopsida</taxon>
        <taxon>Poales</taxon>
        <taxon>Bromeliaceae</taxon>
        <taxon>Bromelioideae</taxon>
        <taxon>Ananas</taxon>
    </lineage>
</organism>
<dbReference type="PANTHER" id="PTHR22814:SF311">
    <property type="entry name" value="OS04G0502000 PROTEIN"/>
    <property type="match status" value="1"/>
</dbReference>
<protein>
    <recommendedName>
        <fullName evidence="2">HMA domain-containing protein</fullName>
    </recommendedName>
</protein>
<evidence type="ECO:0000256" key="1">
    <source>
        <dbReference type="ARBA" id="ARBA00022723"/>
    </source>
</evidence>
<evidence type="ECO:0000313" key="3">
    <source>
        <dbReference type="EMBL" id="CAD1825002.1"/>
    </source>
</evidence>
<keyword evidence="1" id="KW-0479">Metal-binding</keyword>
<name>A0A6V7P2E0_ANACO</name>
<accession>A0A6V7P2E0</accession>
<gene>
    <name evidence="3" type="ORF">CB5_LOCUS8213</name>
</gene>
<dbReference type="Pfam" id="PF00403">
    <property type="entry name" value="HMA"/>
    <property type="match status" value="1"/>
</dbReference>
<reference evidence="3" key="1">
    <citation type="submission" date="2020-07" db="EMBL/GenBank/DDBJ databases">
        <authorList>
            <person name="Lin J."/>
        </authorList>
    </citation>
    <scope>NUCLEOTIDE SEQUENCE</scope>
</reference>
<dbReference type="SUPFAM" id="SSF55008">
    <property type="entry name" value="HMA, heavy metal-associated domain"/>
    <property type="match status" value="1"/>
</dbReference>
<dbReference type="Gene3D" id="3.30.70.100">
    <property type="match status" value="1"/>
</dbReference>
<dbReference type="GO" id="GO:0046872">
    <property type="term" value="F:metal ion binding"/>
    <property type="evidence" value="ECO:0007669"/>
    <property type="project" value="UniProtKB-KW"/>
</dbReference>
<dbReference type="InterPro" id="IPR006121">
    <property type="entry name" value="HMA_dom"/>
</dbReference>
<feature type="domain" description="HMA" evidence="2">
    <location>
        <begin position="42"/>
        <end position="106"/>
    </location>
</feature>
<proteinExistence type="predicted"/>
<evidence type="ECO:0000259" key="2">
    <source>
        <dbReference type="PROSITE" id="PS50846"/>
    </source>
</evidence>
<dbReference type="PROSITE" id="PS50846">
    <property type="entry name" value="HMA_2"/>
    <property type="match status" value="1"/>
</dbReference>
<dbReference type="AlphaFoldDB" id="A0A6V7P2E0"/>
<dbReference type="CDD" id="cd00371">
    <property type="entry name" value="HMA"/>
    <property type="match status" value="1"/>
</dbReference>
<sequence length="169" mass="19699">MDREALAKYIYFHYQPFYMQHGLTLSFLYLEIAFTFHLDGLEILVELKVYMHCKACESLVFNTLKHSKGVETVKVDMNAHKAILTGQFEVEKILKKLRKKTGKRGEILNKIERNVDGEKDDPNPVTKDNCDDNAITKQYMTMCYDDLDDSEEENFHMFNDENANACQIV</sequence>